<keyword evidence="4" id="KW-1185">Reference proteome</keyword>
<accession>A0A0C9VCI0</accession>
<feature type="coiled-coil region" evidence="1">
    <location>
        <begin position="69"/>
        <end position="108"/>
    </location>
</feature>
<evidence type="ECO:0000313" key="4">
    <source>
        <dbReference type="Proteomes" id="UP000054279"/>
    </source>
</evidence>
<dbReference type="EMBL" id="KN837193">
    <property type="protein sequence ID" value="KIJ35036.1"/>
    <property type="molecule type" value="Genomic_DNA"/>
</dbReference>
<evidence type="ECO:0000313" key="3">
    <source>
        <dbReference type="EMBL" id="KIJ35036.1"/>
    </source>
</evidence>
<evidence type="ECO:0000256" key="1">
    <source>
        <dbReference type="SAM" id="Coils"/>
    </source>
</evidence>
<reference evidence="3 4" key="1">
    <citation type="submission" date="2014-06" db="EMBL/GenBank/DDBJ databases">
        <title>Evolutionary Origins and Diversification of the Mycorrhizal Mutualists.</title>
        <authorList>
            <consortium name="DOE Joint Genome Institute"/>
            <consortium name="Mycorrhizal Genomics Consortium"/>
            <person name="Kohler A."/>
            <person name="Kuo A."/>
            <person name="Nagy L.G."/>
            <person name="Floudas D."/>
            <person name="Copeland A."/>
            <person name="Barry K.W."/>
            <person name="Cichocki N."/>
            <person name="Veneault-Fourrey C."/>
            <person name="LaButti K."/>
            <person name="Lindquist E.A."/>
            <person name="Lipzen A."/>
            <person name="Lundell T."/>
            <person name="Morin E."/>
            <person name="Murat C."/>
            <person name="Riley R."/>
            <person name="Ohm R."/>
            <person name="Sun H."/>
            <person name="Tunlid A."/>
            <person name="Henrissat B."/>
            <person name="Grigoriev I.V."/>
            <person name="Hibbett D.S."/>
            <person name="Martin F."/>
        </authorList>
    </citation>
    <scope>NUCLEOTIDE SEQUENCE [LARGE SCALE GENOMIC DNA]</scope>
    <source>
        <strain evidence="3 4">SS14</strain>
    </source>
</reference>
<keyword evidence="1" id="KW-0175">Coiled coil</keyword>
<gene>
    <name evidence="3" type="ORF">M422DRAFT_262778</name>
</gene>
<dbReference type="AlphaFoldDB" id="A0A0C9VCI0"/>
<sequence length="225" mass="24903">MSAIQAFKTNPSTKWVVKSAPGCITIRHKMGCSICLRCLNKKDISSAVADAQPELARYQDNYYHLLEDQDALKETLKLAEKKAEEFTIKNLEVQDHSLEQQLQEQNHTVEDNSANEGLILKISTSKRSFTIMLGEHDTLSTGRTRTGQSAMDIESVISPCQMEKTNNQEMDNLPIEPEETPQDVPIHSPQKPVCPTGLKNKNNSKVIPEAGIPAIGGLSLILLPP</sequence>
<organism evidence="3 4">
    <name type="scientific">Sphaerobolus stellatus (strain SS14)</name>
    <dbReference type="NCBI Taxonomy" id="990650"/>
    <lineage>
        <taxon>Eukaryota</taxon>
        <taxon>Fungi</taxon>
        <taxon>Dikarya</taxon>
        <taxon>Basidiomycota</taxon>
        <taxon>Agaricomycotina</taxon>
        <taxon>Agaricomycetes</taxon>
        <taxon>Phallomycetidae</taxon>
        <taxon>Geastrales</taxon>
        <taxon>Sphaerobolaceae</taxon>
        <taxon>Sphaerobolus</taxon>
    </lineage>
</organism>
<protein>
    <submittedName>
        <fullName evidence="3">Uncharacterized protein</fullName>
    </submittedName>
</protein>
<proteinExistence type="predicted"/>
<name>A0A0C9VCI0_SPHS4</name>
<evidence type="ECO:0000256" key="2">
    <source>
        <dbReference type="SAM" id="MobiDB-lite"/>
    </source>
</evidence>
<feature type="region of interest" description="Disordered" evidence="2">
    <location>
        <begin position="176"/>
        <end position="198"/>
    </location>
</feature>
<dbReference type="Proteomes" id="UP000054279">
    <property type="component" value="Unassembled WGS sequence"/>
</dbReference>
<dbReference type="HOGENOM" id="CLU_039867_1_0_1"/>